<dbReference type="AlphaFoldDB" id="A0A1I4E1M5"/>
<dbReference type="GO" id="GO:0016836">
    <property type="term" value="F:hydro-lyase activity"/>
    <property type="evidence" value="ECO:0007669"/>
    <property type="project" value="TreeGrafter"/>
</dbReference>
<sequence length="377" mass="42305">MKIVEVESFAVSIPLDDPVAFATRVVEERDHTIVYVRTDDGTEGLGYTLGYGGADVIAAAVDSVLAPMVLGEDPRDTERLWREMFEGTVQIGRKGVLLRAISCIDTALWDIKAKDADQPLYKLLGAYSDEVAAYASGGYYREGKGLEGLRDEMQRYVDRGHDTMKIKVGRLSVEEEVERVRVARETIGPERTLLLDANGKWRNKQEAVRACRRFAEYDPYFIEEPVIADSVELMGEVNEALDYAVASGELEFSRYGFSELLREDAVEIIQPDVTVVGGVTEWMRVANTAAVSDIPVAPHYNWDLHAQLLAAVENGLWVEYFHRDSDVKVFDDIIENPLTPEEGVIELPDRPGHGVTLDDEMLDEFRIGEEKRVTRLD</sequence>
<dbReference type="GO" id="GO:0000287">
    <property type="term" value="F:magnesium ion binding"/>
    <property type="evidence" value="ECO:0007669"/>
    <property type="project" value="TreeGrafter"/>
</dbReference>
<comment type="cofactor">
    <cofactor evidence="1">
        <name>Mg(2+)</name>
        <dbReference type="ChEBI" id="CHEBI:18420"/>
    </cofactor>
</comment>
<evidence type="ECO:0000259" key="4">
    <source>
        <dbReference type="SMART" id="SM00922"/>
    </source>
</evidence>
<dbReference type="SUPFAM" id="SSF54826">
    <property type="entry name" value="Enolase N-terminal domain-like"/>
    <property type="match status" value="1"/>
</dbReference>
<keyword evidence="6" id="KW-1185">Reference proteome</keyword>
<dbReference type="InterPro" id="IPR036849">
    <property type="entry name" value="Enolase-like_C_sf"/>
</dbReference>
<feature type="domain" description="Mandelate racemase/muconate lactonizing enzyme C-terminal" evidence="4">
    <location>
        <begin position="146"/>
        <end position="244"/>
    </location>
</feature>
<dbReference type="SUPFAM" id="SSF51604">
    <property type="entry name" value="Enolase C-terminal domain-like"/>
    <property type="match status" value="1"/>
</dbReference>
<reference evidence="6" key="1">
    <citation type="submission" date="2016-10" db="EMBL/GenBank/DDBJ databases">
        <authorList>
            <person name="Varghese N."/>
            <person name="Submissions S."/>
        </authorList>
    </citation>
    <scope>NUCLEOTIDE SEQUENCE [LARGE SCALE GENOMIC DNA]</scope>
    <source>
        <strain evidence="6">CGMCC 1.7738</strain>
    </source>
</reference>
<keyword evidence="2" id="KW-0479">Metal-binding</keyword>
<dbReference type="GO" id="GO:0016052">
    <property type="term" value="P:carbohydrate catabolic process"/>
    <property type="evidence" value="ECO:0007669"/>
    <property type="project" value="TreeGrafter"/>
</dbReference>
<dbReference type="CDD" id="cd03316">
    <property type="entry name" value="MR_like"/>
    <property type="match status" value="1"/>
</dbReference>
<dbReference type="InterPro" id="IPR013342">
    <property type="entry name" value="Mandelate_racemase_C"/>
</dbReference>
<evidence type="ECO:0000256" key="2">
    <source>
        <dbReference type="ARBA" id="ARBA00022723"/>
    </source>
</evidence>
<dbReference type="SFLD" id="SFLDS00001">
    <property type="entry name" value="Enolase"/>
    <property type="match status" value="1"/>
</dbReference>
<dbReference type="InterPro" id="IPR029017">
    <property type="entry name" value="Enolase-like_N"/>
</dbReference>
<dbReference type="RefSeq" id="WP_089868682.1">
    <property type="nucleotide sequence ID" value="NZ_FOTC01000002.1"/>
</dbReference>
<protein>
    <submittedName>
        <fullName evidence="5">L-alanine-DL-glutamate epimerase</fullName>
    </submittedName>
</protein>
<evidence type="ECO:0000313" key="6">
    <source>
        <dbReference type="Proteomes" id="UP000199607"/>
    </source>
</evidence>
<dbReference type="Proteomes" id="UP000199607">
    <property type="component" value="Unassembled WGS sequence"/>
</dbReference>
<dbReference type="GO" id="GO:0009063">
    <property type="term" value="P:amino acid catabolic process"/>
    <property type="evidence" value="ECO:0007669"/>
    <property type="project" value="InterPro"/>
</dbReference>
<dbReference type="InterPro" id="IPR013341">
    <property type="entry name" value="Mandelate_racemase_N_dom"/>
</dbReference>
<keyword evidence="3" id="KW-0460">Magnesium</keyword>
<dbReference type="Pfam" id="PF13378">
    <property type="entry name" value="MR_MLE_C"/>
    <property type="match status" value="1"/>
</dbReference>
<dbReference type="SMART" id="SM00922">
    <property type="entry name" value="MR_MLE"/>
    <property type="match status" value="1"/>
</dbReference>
<dbReference type="STRING" id="553466.SAMN04487950_1835"/>
<evidence type="ECO:0000256" key="3">
    <source>
        <dbReference type="ARBA" id="ARBA00022842"/>
    </source>
</evidence>
<evidence type="ECO:0000313" key="5">
    <source>
        <dbReference type="EMBL" id="SFK99758.1"/>
    </source>
</evidence>
<name>A0A1I4E1M5_9EURY</name>
<dbReference type="SFLD" id="SFLDG00179">
    <property type="entry name" value="mandelate_racemase"/>
    <property type="match status" value="1"/>
</dbReference>
<dbReference type="Gene3D" id="3.30.390.10">
    <property type="entry name" value="Enolase-like, N-terminal domain"/>
    <property type="match status" value="1"/>
</dbReference>
<accession>A0A1I4E1M5</accession>
<gene>
    <name evidence="5" type="ORF">SAMN04487950_1835</name>
</gene>
<dbReference type="Pfam" id="PF02746">
    <property type="entry name" value="MR_MLE_N"/>
    <property type="match status" value="1"/>
</dbReference>
<dbReference type="InterPro" id="IPR018110">
    <property type="entry name" value="Mandel_Rmase/mucon_lact_enz_CS"/>
</dbReference>
<evidence type="ECO:0000256" key="1">
    <source>
        <dbReference type="ARBA" id="ARBA00001946"/>
    </source>
</evidence>
<dbReference type="PANTHER" id="PTHR13794:SF58">
    <property type="entry name" value="MITOCHONDRIAL ENOLASE SUPERFAMILY MEMBER 1"/>
    <property type="match status" value="1"/>
</dbReference>
<dbReference type="Gene3D" id="3.20.20.120">
    <property type="entry name" value="Enolase-like C-terminal domain"/>
    <property type="match status" value="1"/>
</dbReference>
<dbReference type="InterPro" id="IPR046945">
    <property type="entry name" value="RHMD-like"/>
</dbReference>
<organism evidence="5 6">
    <name type="scientific">Halogranum rubrum</name>
    <dbReference type="NCBI Taxonomy" id="553466"/>
    <lineage>
        <taxon>Archaea</taxon>
        <taxon>Methanobacteriati</taxon>
        <taxon>Methanobacteriota</taxon>
        <taxon>Stenosarchaea group</taxon>
        <taxon>Halobacteria</taxon>
        <taxon>Halobacteriales</taxon>
        <taxon>Haloferacaceae</taxon>
    </lineage>
</organism>
<proteinExistence type="predicted"/>
<dbReference type="InterPro" id="IPR029065">
    <property type="entry name" value="Enolase_C-like"/>
</dbReference>
<dbReference type="EMBL" id="FOTC01000002">
    <property type="protein sequence ID" value="SFK99758.1"/>
    <property type="molecule type" value="Genomic_DNA"/>
</dbReference>
<dbReference type="PANTHER" id="PTHR13794">
    <property type="entry name" value="ENOLASE SUPERFAMILY, MANDELATE RACEMASE"/>
    <property type="match status" value="1"/>
</dbReference>
<dbReference type="PROSITE" id="PS00908">
    <property type="entry name" value="MR_MLE_1"/>
    <property type="match status" value="1"/>
</dbReference>